<dbReference type="GeneID" id="94843912"/>
<comment type="caution">
    <text evidence="1">The sequence shown here is derived from an EMBL/GenBank/DDBJ whole genome shotgun (WGS) entry which is preliminary data.</text>
</comment>
<keyword evidence="2" id="KW-1185">Reference proteome</keyword>
<sequence length="479" mass="56811">MNSSMIKQYFKTKRSNDMISVTRNTCLQDVLNHCDLIQCLKSPSPSLKQFLILPKNVETIFLLLTDINSSFQTLKKINDIFCIFFDFTKIFNNYDNFISLLNSYQILQTSIDPNFEYKISIVSELLMKSYNYMPDEIYSNILKYGDKFWLLMLKFINYMAVQSLLSSLLCIECNRERKELDLYFNILQSNSSSEGNLMFHHNIPKLPILFLILNYCSCEKYSNKIKDQYLTKDNIEKIYNNLECDSEKMVLLKIGMCMNYPFNFLMKKALVYHPLKLNEMNTVCIHYIIKFYRCLNKHHHIIRLIFRILSNRYDNNDIFLSLLDLITKLKGNGLFRNEMKHLIKYFWNEMCDNESHNTKVRKSFLIKASSIIDDKKDDNINSLTWTEFRSDIIEQFEKRKNIYDKTIYFNEPKTEMFISKLKIEFLNVSTTGDDNINSQNNEILRPHVALVNMLAVMKLHTDIRTNQLFSQSYPLSTSH</sequence>
<proteinExistence type="predicted"/>
<dbReference type="VEuPathDB" id="TrichDB:TRFO_33661"/>
<dbReference type="AlphaFoldDB" id="A0A1J4JMY9"/>
<organism evidence="1 2">
    <name type="scientific">Tritrichomonas foetus</name>
    <dbReference type="NCBI Taxonomy" id="1144522"/>
    <lineage>
        <taxon>Eukaryota</taxon>
        <taxon>Metamonada</taxon>
        <taxon>Parabasalia</taxon>
        <taxon>Tritrichomonadida</taxon>
        <taxon>Tritrichomonadidae</taxon>
        <taxon>Tritrichomonas</taxon>
    </lineage>
</organism>
<dbReference type="RefSeq" id="XP_068352936.1">
    <property type="nucleotide sequence ID" value="XM_068509208.1"/>
</dbReference>
<protein>
    <submittedName>
        <fullName evidence="1">Uncharacterized protein</fullName>
    </submittedName>
</protein>
<dbReference type="Proteomes" id="UP000179807">
    <property type="component" value="Unassembled WGS sequence"/>
</dbReference>
<accession>A0A1J4JMY9</accession>
<gene>
    <name evidence="1" type="ORF">TRFO_33661</name>
</gene>
<reference evidence="1" key="1">
    <citation type="submission" date="2016-10" db="EMBL/GenBank/DDBJ databases">
        <authorList>
            <person name="Benchimol M."/>
            <person name="Almeida L.G."/>
            <person name="Vasconcelos A.T."/>
            <person name="Perreira-Neves A."/>
            <person name="Rosa I.A."/>
            <person name="Tasca T."/>
            <person name="Bogo M.R."/>
            <person name="de Souza W."/>
        </authorList>
    </citation>
    <scope>NUCLEOTIDE SEQUENCE [LARGE SCALE GENOMIC DNA]</scope>
    <source>
        <strain evidence="1">K</strain>
    </source>
</reference>
<evidence type="ECO:0000313" key="2">
    <source>
        <dbReference type="Proteomes" id="UP000179807"/>
    </source>
</evidence>
<dbReference type="EMBL" id="MLAK01000986">
    <property type="protein sequence ID" value="OHS99799.1"/>
    <property type="molecule type" value="Genomic_DNA"/>
</dbReference>
<name>A0A1J4JMY9_9EUKA</name>
<evidence type="ECO:0000313" key="1">
    <source>
        <dbReference type="EMBL" id="OHS99799.1"/>
    </source>
</evidence>